<dbReference type="EMBL" id="JARVKF010000002">
    <property type="protein sequence ID" value="KAK9426349.1"/>
    <property type="molecule type" value="Genomic_DNA"/>
</dbReference>
<sequence length="169" mass="19265">MTTLYGMTGGFVGGKEDDKDSGVIEDEEGEKSFYFLPPRRATSSEFHSMRLPCSVLWVFCGIYVRKPRSKFQEVLFFDNSADNPLQYPYMVLERLRGDNLEATWKDLTQDQKIIVAKEVGELYLQLRSATSAFTGEIKILLDKVEECIENPESMAIVEPFGMVEHQAMT</sequence>
<comment type="caution">
    <text evidence="1">The sequence shown here is derived from an EMBL/GenBank/DDBJ whole genome shotgun (WGS) entry which is preliminary data.</text>
</comment>
<gene>
    <name evidence="1" type="ORF">SUNI508_02790</name>
</gene>
<protein>
    <submittedName>
        <fullName evidence="1">Uncharacterized protein</fullName>
    </submittedName>
</protein>
<evidence type="ECO:0000313" key="2">
    <source>
        <dbReference type="Proteomes" id="UP001408356"/>
    </source>
</evidence>
<keyword evidence="2" id="KW-1185">Reference proteome</keyword>
<dbReference type="Proteomes" id="UP001408356">
    <property type="component" value="Unassembled WGS sequence"/>
</dbReference>
<organism evidence="1 2">
    <name type="scientific">Seiridium unicorne</name>
    <dbReference type="NCBI Taxonomy" id="138068"/>
    <lineage>
        <taxon>Eukaryota</taxon>
        <taxon>Fungi</taxon>
        <taxon>Dikarya</taxon>
        <taxon>Ascomycota</taxon>
        <taxon>Pezizomycotina</taxon>
        <taxon>Sordariomycetes</taxon>
        <taxon>Xylariomycetidae</taxon>
        <taxon>Amphisphaeriales</taxon>
        <taxon>Sporocadaceae</taxon>
        <taxon>Seiridium</taxon>
    </lineage>
</organism>
<accession>A0ABR2VHF7</accession>
<evidence type="ECO:0000313" key="1">
    <source>
        <dbReference type="EMBL" id="KAK9426349.1"/>
    </source>
</evidence>
<proteinExistence type="predicted"/>
<reference evidence="1 2" key="1">
    <citation type="journal article" date="2024" name="J. Plant Pathol.">
        <title>Sequence and assembly of the genome of Seiridium unicorne, isolate CBS 538.82, causal agent of cypress canker disease.</title>
        <authorList>
            <person name="Scali E."/>
            <person name="Rocca G.D."/>
            <person name="Danti R."/>
            <person name="Garbelotto M."/>
            <person name="Barberini S."/>
            <person name="Baroncelli R."/>
            <person name="Emiliani G."/>
        </authorList>
    </citation>
    <scope>NUCLEOTIDE SEQUENCE [LARGE SCALE GENOMIC DNA]</scope>
    <source>
        <strain evidence="1 2">BM-138-508</strain>
    </source>
</reference>
<name>A0ABR2VHF7_9PEZI</name>